<dbReference type="NCBIfam" id="TIGR00377">
    <property type="entry name" value="ant_ant_sig"/>
    <property type="match status" value="1"/>
</dbReference>
<feature type="domain" description="STAS" evidence="3">
    <location>
        <begin position="1"/>
        <end position="111"/>
    </location>
</feature>
<dbReference type="Pfam" id="PF01740">
    <property type="entry name" value="STAS"/>
    <property type="match status" value="1"/>
</dbReference>
<dbReference type="PANTHER" id="PTHR33495:SF2">
    <property type="entry name" value="ANTI-SIGMA FACTOR ANTAGONIST TM_1081-RELATED"/>
    <property type="match status" value="1"/>
</dbReference>
<dbReference type="Gene3D" id="3.30.750.24">
    <property type="entry name" value="STAS domain"/>
    <property type="match status" value="1"/>
</dbReference>
<evidence type="ECO:0000313" key="4">
    <source>
        <dbReference type="EMBL" id="MCK8678316.1"/>
    </source>
</evidence>
<dbReference type="InterPro" id="IPR036513">
    <property type="entry name" value="STAS_dom_sf"/>
</dbReference>
<dbReference type="PANTHER" id="PTHR33495">
    <property type="entry name" value="ANTI-SIGMA FACTOR ANTAGONIST TM_1081-RELATED-RELATED"/>
    <property type="match status" value="1"/>
</dbReference>
<organism evidence="4 5">
    <name type="scientific">Streptomyces lichenis</name>
    <dbReference type="NCBI Taxonomy" id="2306967"/>
    <lineage>
        <taxon>Bacteria</taxon>
        <taxon>Bacillati</taxon>
        <taxon>Actinomycetota</taxon>
        <taxon>Actinomycetes</taxon>
        <taxon>Kitasatosporales</taxon>
        <taxon>Streptomycetaceae</taxon>
        <taxon>Streptomyces</taxon>
    </lineage>
</organism>
<evidence type="ECO:0000256" key="1">
    <source>
        <dbReference type="ARBA" id="ARBA00009013"/>
    </source>
</evidence>
<dbReference type="Proteomes" id="UP001522868">
    <property type="component" value="Unassembled WGS sequence"/>
</dbReference>
<gene>
    <name evidence="4" type="ORF">M1O15_13095</name>
</gene>
<dbReference type="EMBL" id="JALPTH010000011">
    <property type="protein sequence ID" value="MCK8678316.1"/>
    <property type="molecule type" value="Genomic_DNA"/>
</dbReference>
<dbReference type="SUPFAM" id="SSF52091">
    <property type="entry name" value="SpoIIaa-like"/>
    <property type="match status" value="1"/>
</dbReference>
<keyword evidence="5" id="KW-1185">Reference proteome</keyword>
<evidence type="ECO:0000313" key="5">
    <source>
        <dbReference type="Proteomes" id="UP001522868"/>
    </source>
</evidence>
<evidence type="ECO:0000256" key="2">
    <source>
        <dbReference type="RuleBase" id="RU003749"/>
    </source>
</evidence>
<reference evidence="4 5" key="1">
    <citation type="submission" date="2022-04" db="EMBL/GenBank/DDBJ databases">
        <title>Streptomyces sp. nov. LCR6-01 isolated from Lichen of Dirinaria sp.</title>
        <authorList>
            <person name="Kanchanasin P."/>
            <person name="Tanasupawat S."/>
            <person name="Phongsopitanun W."/>
        </authorList>
    </citation>
    <scope>NUCLEOTIDE SEQUENCE [LARGE SCALE GENOMIC DNA]</scope>
    <source>
        <strain evidence="4 5">LCR6-01</strain>
    </source>
</reference>
<comment type="similarity">
    <text evidence="1 2">Belongs to the anti-sigma-factor antagonist family.</text>
</comment>
<proteinExistence type="inferred from homology"/>
<protein>
    <recommendedName>
        <fullName evidence="2">Anti-sigma factor antagonist</fullName>
    </recommendedName>
</protein>
<sequence length="126" mass="13009">MDVRHGARHVVFVLRGKLDFDSTVQLREAGERESARGAGAVGPVVADCAALEFCDSSGISALVRLHQRLAEAGRALRLASVPGSVARLFSLTGLDQVFSVYADVPAALAGGAGPRGPARSSEGQPV</sequence>
<evidence type="ECO:0000259" key="3">
    <source>
        <dbReference type="PROSITE" id="PS50801"/>
    </source>
</evidence>
<dbReference type="RefSeq" id="WP_248633940.1">
    <property type="nucleotide sequence ID" value="NZ_JALPTH010000011.1"/>
</dbReference>
<dbReference type="InterPro" id="IPR002645">
    <property type="entry name" value="STAS_dom"/>
</dbReference>
<accession>A0ABT0IAG9</accession>
<comment type="caution">
    <text evidence="4">The sequence shown here is derived from an EMBL/GenBank/DDBJ whole genome shotgun (WGS) entry which is preliminary data.</text>
</comment>
<dbReference type="CDD" id="cd07043">
    <property type="entry name" value="STAS_anti-anti-sigma_factors"/>
    <property type="match status" value="1"/>
</dbReference>
<dbReference type="InterPro" id="IPR003658">
    <property type="entry name" value="Anti-sigma_ant"/>
</dbReference>
<name>A0ABT0IAG9_9ACTN</name>
<dbReference type="PROSITE" id="PS50801">
    <property type="entry name" value="STAS"/>
    <property type="match status" value="1"/>
</dbReference>